<proteinExistence type="predicted"/>
<gene>
    <name evidence="1" type="ORF">METZ01_LOCUS434966</name>
</gene>
<protein>
    <submittedName>
        <fullName evidence="1">Uncharacterized protein</fullName>
    </submittedName>
</protein>
<dbReference type="EMBL" id="UINC01175470">
    <property type="protein sequence ID" value="SVD82112.1"/>
    <property type="molecule type" value="Genomic_DNA"/>
</dbReference>
<name>A0A382YFN0_9ZZZZ</name>
<reference evidence="1" key="1">
    <citation type="submission" date="2018-05" db="EMBL/GenBank/DDBJ databases">
        <authorList>
            <person name="Lanie J.A."/>
            <person name="Ng W.-L."/>
            <person name="Kazmierczak K.M."/>
            <person name="Andrzejewski T.M."/>
            <person name="Davidsen T.M."/>
            <person name="Wayne K.J."/>
            <person name="Tettelin H."/>
            <person name="Glass J.I."/>
            <person name="Rusch D."/>
            <person name="Podicherti R."/>
            <person name="Tsui H.-C.T."/>
            <person name="Winkler M.E."/>
        </authorList>
    </citation>
    <scope>NUCLEOTIDE SEQUENCE</scope>
</reference>
<dbReference type="AlphaFoldDB" id="A0A382YFN0"/>
<feature type="non-terminal residue" evidence="1">
    <location>
        <position position="36"/>
    </location>
</feature>
<organism evidence="1">
    <name type="scientific">marine metagenome</name>
    <dbReference type="NCBI Taxonomy" id="408172"/>
    <lineage>
        <taxon>unclassified sequences</taxon>
        <taxon>metagenomes</taxon>
        <taxon>ecological metagenomes</taxon>
    </lineage>
</organism>
<sequence>MEGMLFSWKCTIFDVFHVFSHGFFDRFRQREVFFDE</sequence>
<accession>A0A382YFN0</accession>
<evidence type="ECO:0000313" key="1">
    <source>
        <dbReference type="EMBL" id="SVD82112.1"/>
    </source>
</evidence>